<dbReference type="InterPro" id="IPR018060">
    <property type="entry name" value="HTH_AraC"/>
</dbReference>
<dbReference type="GO" id="GO:0043565">
    <property type="term" value="F:sequence-specific DNA binding"/>
    <property type="evidence" value="ECO:0007669"/>
    <property type="project" value="InterPro"/>
</dbReference>
<name>A0A0F5JB29_9BACT</name>
<evidence type="ECO:0000256" key="2">
    <source>
        <dbReference type="ARBA" id="ARBA00023125"/>
    </source>
</evidence>
<dbReference type="PANTHER" id="PTHR43280">
    <property type="entry name" value="ARAC-FAMILY TRANSCRIPTIONAL REGULATOR"/>
    <property type="match status" value="1"/>
</dbReference>
<evidence type="ECO:0000313" key="6">
    <source>
        <dbReference type="EMBL" id="KKB55066.1"/>
    </source>
</evidence>
<dbReference type="Proteomes" id="UP000033035">
    <property type="component" value="Unassembled WGS sequence"/>
</dbReference>
<organism evidence="6 7">
    <name type="scientific">Parabacteroides gordonii MS-1 = DSM 23371</name>
    <dbReference type="NCBI Taxonomy" id="1203610"/>
    <lineage>
        <taxon>Bacteria</taxon>
        <taxon>Pseudomonadati</taxon>
        <taxon>Bacteroidota</taxon>
        <taxon>Bacteroidia</taxon>
        <taxon>Bacteroidales</taxon>
        <taxon>Tannerellaceae</taxon>
        <taxon>Parabacteroides</taxon>
    </lineage>
</organism>
<feature type="transmembrane region" description="Helical" evidence="4">
    <location>
        <begin position="6"/>
        <end position="23"/>
    </location>
</feature>
<gene>
    <name evidence="6" type="ORF">HMPREF1536_02519</name>
</gene>
<dbReference type="PANTHER" id="PTHR43280:SF2">
    <property type="entry name" value="HTH-TYPE TRANSCRIPTIONAL REGULATOR EXSA"/>
    <property type="match status" value="1"/>
</dbReference>
<feature type="transmembrane region" description="Helical" evidence="4">
    <location>
        <begin position="198"/>
        <end position="217"/>
    </location>
</feature>
<dbReference type="PROSITE" id="PS01124">
    <property type="entry name" value="HTH_ARAC_FAMILY_2"/>
    <property type="match status" value="1"/>
</dbReference>
<dbReference type="PATRIC" id="fig|1203610.3.peg.2587"/>
<sequence length="395" mass="46687">MLQYFILSTPSFVSLFWAFALLIKKGKSCRTERVLAIDLLFCSVVFYIYGSFFVSDTDYENRYQQDIIYTFFLPMLYPLHMVYAKQLTDTKRFRWWLIPAFAPPFILTALTATGYLLMGKENSIIYARDYLFNYGEKHFPADYPLFKLQYFWNEVLFIIVISIQTLVAFIYFSYRIIKYRRQLKEFYSNPDEHFQRNFYFIFAATGIYSLLTFIAVLADLNSYNSRPLYVNTIFIFFAISSYILAYAGYHIQYTAEDFARQLAQADLAEEQNSNPLTDDCEERKSYNPRLVSLFTNLIEEDKIYLKSDLRLDEVAAMIQTNRCYISRLINEKYQCTFSEYINSCRIGYAQKLMQQNPLMKQEVVASESGFSHVASFSRTFKRVTGMTPKEWLKLQ</sequence>
<protein>
    <recommendedName>
        <fullName evidence="5">HTH araC/xylS-type domain-containing protein</fullName>
    </recommendedName>
</protein>
<keyword evidence="7" id="KW-1185">Reference proteome</keyword>
<evidence type="ECO:0000256" key="4">
    <source>
        <dbReference type="SAM" id="Phobius"/>
    </source>
</evidence>
<feature type="transmembrane region" description="Helical" evidence="4">
    <location>
        <begin position="35"/>
        <end position="55"/>
    </location>
</feature>
<dbReference type="InterPro" id="IPR009057">
    <property type="entry name" value="Homeodomain-like_sf"/>
</dbReference>
<dbReference type="Gene3D" id="1.10.10.60">
    <property type="entry name" value="Homeodomain-like"/>
    <property type="match status" value="2"/>
</dbReference>
<dbReference type="SUPFAM" id="SSF46689">
    <property type="entry name" value="Homeodomain-like"/>
    <property type="match status" value="1"/>
</dbReference>
<dbReference type="HOGENOM" id="CLU_041408_3_1_10"/>
<keyword evidence="1" id="KW-0805">Transcription regulation</keyword>
<dbReference type="AlphaFoldDB" id="A0A0F5JB29"/>
<feature type="transmembrane region" description="Helical" evidence="4">
    <location>
        <begin position="155"/>
        <end position="177"/>
    </location>
</feature>
<feature type="transmembrane region" description="Helical" evidence="4">
    <location>
        <begin position="96"/>
        <end position="118"/>
    </location>
</feature>
<feature type="domain" description="HTH araC/xylS-type" evidence="5">
    <location>
        <begin position="288"/>
        <end position="394"/>
    </location>
</feature>
<dbReference type="SMART" id="SM00342">
    <property type="entry name" value="HTH_ARAC"/>
    <property type="match status" value="1"/>
</dbReference>
<dbReference type="RefSeq" id="WP_028729889.1">
    <property type="nucleotide sequence ID" value="NZ_KE386764.1"/>
</dbReference>
<keyword evidence="2" id="KW-0238">DNA-binding</keyword>
<feature type="transmembrane region" description="Helical" evidence="4">
    <location>
        <begin position="229"/>
        <end position="249"/>
    </location>
</feature>
<comment type="caution">
    <text evidence="6">The sequence shown here is derived from an EMBL/GenBank/DDBJ whole genome shotgun (WGS) entry which is preliminary data.</text>
</comment>
<dbReference type="Pfam" id="PF12833">
    <property type="entry name" value="HTH_18"/>
    <property type="match status" value="1"/>
</dbReference>
<dbReference type="STRING" id="1203610.HMPREF1536_02519"/>
<feature type="transmembrane region" description="Helical" evidence="4">
    <location>
        <begin position="67"/>
        <end position="84"/>
    </location>
</feature>
<proteinExistence type="predicted"/>
<accession>A0A0F5JB29</accession>
<reference evidence="6 7" key="1">
    <citation type="submission" date="2013-04" db="EMBL/GenBank/DDBJ databases">
        <title>The Genome Sequence of Parabacteroides gordonii DSM 23371.</title>
        <authorList>
            <consortium name="The Broad Institute Genomics Platform"/>
            <person name="Earl A."/>
            <person name="Ward D."/>
            <person name="Feldgarden M."/>
            <person name="Gevers D."/>
            <person name="Martens E."/>
            <person name="Sakamoto M."/>
            <person name="Benno Y."/>
            <person name="Suzuki N."/>
            <person name="Matsunaga N."/>
            <person name="Koshihara K."/>
            <person name="Seki M."/>
            <person name="Komiya H."/>
            <person name="Walker B."/>
            <person name="Young S."/>
            <person name="Zeng Q."/>
            <person name="Gargeya S."/>
            <person name="Fitzgerald M."/>
            <person name="Haas B."/>
            <person name="Abouelleil A."/>
            <person name="Allen A.W."/>
            <person name="Alvarado L."/>
            <person name="Arachchi H.M."/>
            <person name="Berlin A.M."/>
            <person name="Chapman S.B."/>
            <person name="Gainer-Dewar J."/>
            <person name="Goldberg J."/>
            <person name="Griggs A."/>
            <person name="Gujja S."/>
            <person name="Hansen M."/>
            <person name="Howarth C."/>
            <person name="Imamovic A."/>
            <person name="Ireland A."/>
            <person name="Larimer J."/>
            <person name="McCowan C."/>
            <person name="Murphy C."/>
            <person name="Pearson M."/>
            <person name="Poon T.W."/>
            <person name="Priest M."/>
            <person name="Roberts A."/>
            <person name="Saif S."/>
            <person name="Shea T."/>
            <person name="Sisk P."/>
            <person name="Sykes S."/>
            <person name="Wortman J."/>
            <person name="Nusbaum C."/>
            <person name="Birren B."/>
        </authorList>
    </citation>
    <scope>NUCLEOTIDE SEQUENCE [LARGE SCALE GENOMIC DNA]</scope>
    <source>
        <strain evidence="6 7">MS-1</strain>
    </source>
</reference>
<evidence type="ECO:0000259" key="5">
    <source>
        <dbReference type="PROSITE" id="PS01124"/>
    </source>
</evidence>
<keyword evidence="4" id="KW-0472">Membrane</keyword>
<dbReference type="EMBL" id="AQHW01000015">
    <property type="protein sequence ID" value="KKB55066.1"/>
    <property type="molecule type" value="Genomic_DNA"/>
</dbReference>
<evidence type="ECO:0000256" key="3">
    <source>
        <dbReference type="ARBA" id="ARBA00023163"/>
    </source>
</evidence>
<keyword evidence="3" id="KW-0804">Transcription</keyword>
<evidence type="ECO:0000256" key="1">
    <source>
        <dbReference type="ARBA" id="ARBA00023015"/>
    </source>
</evidence>
<keyword evidence="4" id="KW-0812">Transmembrane</keyword>
<evidence type="ECO:0000313" key="7">
    <source>
        <dbReference type="Proteomes" id="UP000033035"/>
    </source>
</evidence>
<dbReference type="GO" id="GO:0003700">
    <property type="term" value="F:DNA-binding transcription factor activity"/>
    <property type="evidence" value="ECO:0007669"/>
    <property type="project" value="InterPro"/>
</dbReference>
<keyword evidence="4" id="KW-1133">Transmembrane helix</keyword>